<dbReference type="PANTHER" id="PTHR42852:SF13">
    <property type="entry name" value="PROTEIN DIPZ"/>
    <property type="match status" value="1"/>
</dbReference>
<sequence>MAVTIGRRGFIAGVGGLSVAAGLSGAAWAGKQENLRSVRSLAPGKPQLEPVALQLIGPAGATQSLASMRGKPFLLHVWATWCGPCKQELPKLDAFCASLGRDCPIIPAAVASATPEKVASFLDAAALKHIPAWTMDKAAYKTWLKTSDVAIPVTYVIDSSGHLRAAAEGGVNWSAPDAARQLHDVLAGI</sequence>
<dbReference type="PATRIC" id="fig|38307.3.peg.1285"/>
<proteinExistence type="predicted"/>
<dbReference type="InterPro" id="IPR013766">
    <property type="entry name" value="Thioredoxin_domain"/>
</dbReference>
<dbReference type="InterPro" id="IPR036249">
    <property type="entry name" value="Thioredoxin-like_sf"/>
</dbReference>
<dbReference type="InterPro" id="IPR017937">
    <property type="entry name" value="Thioredoxin_CS"/>
</dbReference>
<dbReference type="SUPFAM" id="SSF52833">
    <property type="entry name" value="Thioredoxin-like"/>
    <property type="match status" value="1"/>
</dbReference>
<dbReference type="InterPro" id="IPR050553">
    <property type="entry name" value="Thioredoxin_ResA/DsbE_sf"/>
</dbReference>
<dbReference type="EMBL" id="LUTU01000005">
    <property type="protein sequence ID" value="OAJ68541.1"/>
    <property type="molecule type" value="Genomic_DNA"/>
</dbReference>
<dbReference type="GO" id="GO:0016209">
    <property type="term" value="F:antioxidant activity"/>
    <property type="evidence" value="ECO:0007669"/>
    <property type="project" value="InterPro"/>
</dbReference>
<dbReference type="InterPro" id="IPR006311">
    <property type="entry name" value="TAT_signal"/>
</dbReference>
<evidence type="ECO:0000256" key="1">
    <source>
        <dbReference type="ARBA" id="ARBA00023284"/>
    </source>
</evidence>
<dbReference type="PANTHER" id="PTHR42852">
    <property type="entry name" value="THIOL:DISULFIDE INTERCHANGE PROTEIN DSBE"/>
    <property type="match status" value="1"/>
</dbReference>
<feature type="domain" description="Thioredoxin" evidence="2">
    <location>
        <begin position="41"/>
        <end position="187"/>
    </location>
</feature>
<dbReference type="PROSITE" id="PS00194">
    <property type="entry name" value="THIOREDOXIN_1"/>
    <property type="match status" value="1"/>
</dbReference>
<dbReference type="Proteomes" id="UP000077786">
    <property type="component" value="Unassembled WGS sequence"/>
</dbReference>
<dbReference type="PROSITE" id="PS51318">
    <property type="entry name" value="TAT"/>
    <property type="match status" value="1"/>
</dbReference>
<protein>
    <submittedName>
        <fullName evidence="3">Thiol:disulfide interchange protein I</fullName>
    </submittedName>
</protein>
<evidence type="ECO:0000313" key="4">
    <source>
        <dbReference type="Proteomes" id="UP000077786"/>
    </source>
</evidence>
<gene>
    <name evidence="3" type="ORF">A0123_01249</name>
</gene>
<dbReference type="PROSITE" id="PS51352">
    <property type="entry name" value="THIOREDOXIN_2"/>
    <property type="match status" value="1"/>
</dbReference>
<dbReference type="RefSeq" id="WP_064274031.1">
    <property type="nucleotide sequence ID" value="NZ_LUTU01000005.1"/>
</dbReference>
<dbReference type="GO" id="GO:0015036">
    <property type="term" value="F:disulfide oxidoreductase activity"/>
    <property type="evidence" value="ECO:0007669"/>
    <property type="project" value="UniProtKB-ARBA"/>
</dbReference>
<reference evidence="3 4" key="1">
    <citation type="submission" date="2016-03" db="EMBL/GenBank/DDBJ databases">
        <title>Draft genome sequence of Gluconobacter cerinus strain CECT 9110.</title>
        <authorList>
            <person name="Sainz F."/>
            <person name="Mas A."/>
            <person name="Torija M.J."/>
        </authorList>
    </citation>
    <scope>NUCLEOTIDE SEQUENCE [LARGE SCALE GENOMIC DNA]</scope>
    <source>
        <strain evidence="3 4">CECT 9110</strain>
    </source>
</reference>
<organism evidence="3 4">
    <name type="scientific">Gluconobacter cerinus</name>
    <dbReference type="NCBI Taxonomy" id="38307"/>
    <lineage>
        <taxon>Bacteria</taxon>
        <taxon>Pseudomonadati</taxon>
        <taxon>Pseudomonadota</taxon>
        <taxon>Alphaproteobacteria</taxon>
        <taxon>Acetobacterales</taxon>
        <taxon>Acetobacteraceae</taxon>
        <taxon>Gluconobacter</taxon>
    </lineage>
</organism>
<accession>A0A1B6VMV3</accession>
<dbReference type="InterPro" id="IPR000866">
    <property type="entry name" value="AhpC/TSA"/>
</dbReference>
<dbReference type="Pfam" id="PF00578">
    <property type="entry name" value="AhpC-TSA"/>
    <property type="match status" value="1"/>
</dbReference>
<dbReference type="CDD" id="cd02966">
    <property type="entry name" value="TlpA_like_family"/>
    <property type="match status" value="1"/>
</dbReference>
<evidence type="ECO:0000313" key="3">
    <source>
        <dbReference type="EMBL" id="OAJ68541.1"/>
    </source>
</evidence>
<comment type="caution">
    <text evidence="3">The sequence shown here is derived from an EMBL/GenBank/DDBJ whole genome shotgun (WGS) entry which is preliminary data.</text>
</comment>
<dbReference type="OrthoDB" id="9799347at2"/>
<dbReference type="AlphaFoldDB" id="A0A1B6VMV3"/>
<name>A0A1B6VMV3_9PROT</name>
<evidence type="ECO:0000259" key="2">
    <source>
        <dbReference type="PROSITE" id="PS51352"/>
    </source>
</evidence>
<keyword evidence="1" id="KW-0676">Redox-active center</keyword>
<dbReference type="Gene3D" id="3.40.30.10">
    <property type="entry name" value="Glutaredoxin"/>
    <property type="match status" value="1"/>
</dbReference>